<evidence type="ECO:0000313" key="3">
    <source>
        <dbReference type="Proteomes" id="UP000295706"/>
    </source>
</evidence>
<keyword evidence="1" id="KW-0472">Membrane</keyword>
<keyword evidence="1" id="KW-0812">Transmembrane</keyword>
<keyword evidence="3" id="KW-1185">Reference proteome</keyword>
<dbReference type="OrthoDB" id="6384283at2"/>
<gene>
    <name evidence="2" type="ORF">EZE20_19920</name>
</gene>
<comment type="caution">
    <text evidence="2">The sequence shown here is derived from an EMBL/GenBank/DDBJ whole genome shotgun (WGS) entry which is preliminary data.</text>
</comment>
<feature type="transmembrane region" description="Helical" evidence="1">
    <location>
        <begin position="75"/>
        <end position="98"/>
    </location>
</feature>
<dbReference type="EMBL" id="SMJU01000015">
    <property type="protein sequence ID" value="TDB61136.1"/>
    <property type="molecule type" value="Genomic_DNA"/>
</dbReference>
<protein>
    <submittedName>
        <fullName evidence="2">DUF4199 domain-containing protein</fullName>
    </submittedName>
</protein>
<dbReference type="AlphaFoldDB" id="A0A4R4K3S9"/>
<organism evidence="2 3">
    <name type="scientific">Arundinibacter roseus</name>
    <dbReference type="NCBI Taxonomy" id="2070510"/>
    <lineage>
        <taxon>Bacteria</taxon>
        <taxon>Pseudomonadati</taxon>
        <taxon>Bacteroidota</taxon>
        <taxon>Cytophagia</taxon>
        <taxon>Cytophagales</taxon>
        <taxon>Spirosomataceae</taxon>
        <taxon>Arundinibacter</taxon>
    </lineage>
</organism>
<evidence type="ECO:0000313" key="2">
    <source>
        <dbReference type="EMBL" id="TDB61136.1"/>
    </source>
</evidence>
<proteinExistence type="predicted"/>
<reference evidence="2 3" key="1">
    <citation type="submission" date="2019-02" db="EMBL/GenBank/DDBJ databases">
        <title>Arundinibacter roseus gen. nov., sp. nov., a new member of the family Cytophagaceae.</title>
        <authorList>
            <person name="Szuroczki S."/>
            <person name="Khayer B."/>
            <person name="Sproer C."/>
            <person name="Toumi M."/>
            <person name="Szabo A."/>
            <person name="Felfoldi T."/>
            <person name="Schumann P."/>
            <person name="Toth E."/>
        </authorList>
    </citation>
    <scope>NUCLEOTIDE SEQUENCE [LARGE SCALE GENOMIC DNA]</scope>
    <source>
        <strain evidence="2 3">DMA-k-7a</strain>
    </source>
</reference>
<feature type="transmembrane region" description="Helical" evidence="1">
    <location>
        <begin position="39"/>
        <end position="55"/>
    </location>
</feature>
<name>A0A4R4K3S9_9BACT</name>
<dbReference type="RefSeq" id="WP_132121013.1">
    <property type="nucleotide sequence ID" value="NZ_SMJU01000015.1"/>
</dbReference>
<evidence type="ECO:0000256" key="1">
    <source>
        <dbReference type="SAM" id="Phobius"/>
    </source>
</evidence>
<sequence length="175" mass="19643">MKRIILIFGTIAGLLVSAFMVWSISTCYQSDNFEGNVFLGYASMILAFAFIFVGVKNYRDSISDGTLSFKKAFLIGLYITLVASTIYVVIWLVDYYFFIPDFMDRYTDYVLKEAGTSGATATELAKQKADMETYKSMYQNPLFVILFTYAEILPVGLIVSLISALILKRKTVPVG</sequence>
<dbReference type="Pfam" id="PF13858">
    <property type="entry name" value="DUF4199"/>
    <property type="match status" value="1"/>
</dbReference>
<accession>A0A4R4K3S9</accession>
<dbReference type="InterPro" id="IPR025250">
    <property type="entry name" value="DUF4199"/>
</dbReference>
<dbReference type="Proteomes" id="UP000295706">
    <property type="component" value="Unassembled WGS sequence"/>
</dbReference>
<keyword evidence="1" id="KW-1133">Transmembrane helix</keyword>
<feature type="transmembrane region" description="Helical" evidence="1">
    <location>
        <begin position="142"/>
        <end position="167"/>
    </location>
</feature>